<dbReference type="Proteomes" id="UP001144805">
    <property type="component" value="Unassembled WGS sequence"/>
</dbReference>
<comment type="caution">
    <text evidence="2">The sequence shown here is derived from an EMBL/GenBank/DDBJ whole genome shotgun (WGS) entry which is preliminary data.</text>
</comment>
<sequence>MAVLSGSKQAGLLGAAGAAVILMTAVSVAQAQEASRAIAIELNGAEANDKACRLSFVFNNGLATGIDDMALELVLFEKDGRVNRFVVVRSAKVPAGKSRVRQFDIPGTECPSIARILVNDVKECKGAELTPAACADSIKVSTRSDIKFDN</sequence>
<keyword evidence="1" id="KW-0732">Signal</keyword>
<evidence type="ECO:0000256" key="1">
    <source>
        <dbReference type="SAM" id="SignalP"/>
    </source>
</evidence>
<reference evidence="2" key="1">
    <citation type="submission" date="2022-11" db="EMBL/GenBank/DDBJ databases">
        <title>Biodiversity and phylogenetic relationships of bacteria.</title>
        <authorList>
            <person name="Machado R.A.R."/>
            <person name="Bhat A."/>
            <person name="Loulou A."/>
            <person name="Kallel S."/>
        </authorList>
    </citation>
    <scope>NUCLEOTIDE SEQUENCE</scope>
    <source>
        <strain evidence="2">K-TC2</strain>
    </source>
</reference>
<keyword evidence="3" id="KW-1185">Reference proteome</keyword>
<evidence type="ECO:0000313" key="2">
    <source>
        <dbReference type="EMBL" id="MCX5570973.1"/>
    </source>
</evidence>
<organism evidence="2 3">
    <name type="scientific">Kaistia nematophila</name>
    <dbReference type="NCBI Taxonomy" id="2994654"/>
    <lineage>
        <taxon>Bacteria</taxon>
        <taxon>Pseudomonadati</taxon>
        <taxon>Pseudomonadota</taxon>
        <taxon>Alphaproteobacteria</taxon>
        <taxon>Hyphomicrobiales</taxon>
        <taxon>Kaistiaceae</taxon>
        <taxon>Kaistia</taxon>
    </lineage>
</organism>
<feature type="signal peptide" evidence="1">
    <location>
        <begin position="1"/>
        <end position="31"/>
    </location>
</feature>
<evidence type="ECO:0000313" key="3">
    <source>
        <dbReference type="Proteomes" id="UP001144805"/>
    </source>
</evidence>
<gene>
    <name evidence="2" type="ORF">OSH07_17340</name>
</gene>
<evidence type="ECO:0008006" key="4">
    <source>
        <dbReference type="Google" id="ProtNLM"/>
    </source>
</evidence>
<dbReference type="AlphaFoldDB" id="A0A9X3E7L5"/>
<feature type="chain" id="PRO_5040779096" description="Tat pathway signal sequence domain protein" evidence="1">
    <location>
        <begin position="32"/>
        <end position="150"/>
    </location>
</feature>
<protein>
    <recommendedName>
        <fullName evidence="4">Tat pathway signal sequence domain protein</fullName>
    </recommendedName>
</protein>
<name>A0A9X3E7L5_9HYPH</name>
<accession>A0A9X3E7L5</accession>
<proteinExistence type="predicted"/>
<dbReference type="EMBL" id="JAPKNK010000007">
    <property type="protein sequence ID" value="MCX5570973.1"/>
    <property type="molecule type" value="Genomic_DNA"/>
</dbReference>
<dbReference type="RefSeq" id="WP_266339928.1">
    <property type="nucleotide sequence ID" value="NZ_JAPKNK010000007.1"/>
</dbReference>